<evidence type="ECO:0000256" key="1">
    <source>
        <dbReference type="SAM" id="MobiDB-lite"/>
    </source>
</evidence>
<dbReference type="HOGENOM" id="CLU_130982_0_0_14"/>
<dbReference type="KEGG" id="scq:SCULI_v1c05280"/>
<feature type="compositionally biased region" description="Polar residues" evidence="1">
    <location>
        <begin position="1"/>
        <end position="15"/>
    </location>
</feature>
<protein>
    <submittedName>
        <fullName evidence="2">Uncharacterized protein</fullName>
    </submittedName>
</protein>
<evidence type="ECO:0000313" key="3">
    <source>
        <dbReference type="Proteomes" id="UP000019267"/>
    </source>
</evidence>
<reference evidence="2 3" key="1">
    <citation type="journal article" date="2014" name="Genome Biol. Evol.">
        <title>Molecular evolution of the substrate utilization strategies and putative virulence factors in mosquito-associated Spiroplasma species.</title>
        <authorList>
            <person name="Chang T.H."/>
            <person name="Lo W.S."/>
            <person name="Ku C."/>
            <person name="Chen L.L."/>
            <person name="Kuo C.H."/>
        </authorList>
    </citation>
    <scope>NUCLEOTIDE SEQUENCE [LARGE SCALE GENOMIC DNA]</scope>
    <source>
        <strain evidence="2">AES-1</strain>
    </source>
</reference>
<dbReference type="STRING" id="1276246.SCULI_v1c05280"/>
<name>W6AGQ6_9MOLU</name>
<sequence length="161" mass="17679">MAAKSTSTKSTNLNNLKPKGDANKMTSGKKLERPTILPDKNNKVNLLTQSKQMLSAKKGKGDISALPQGVQDSVKNKERIESILNYGAGQNTVDEIRKKYDIQSKPITLKTARIITEERNQFFEENRKKAGKAKSLPLIGEKKAKAPAAKKTATAKKATKK</sequence>
<feature type="region of interest" description="Disordered" evidence="1">
    <location>
        <begin position="1"/>
        <end position="41"/>
    </location>
</feature>
<dbReference type="EMBL" id="CP006681">
    <property type="protein sequence ID" value="AHI52869.1"/>
    <property type="molecule type" value="Genomic_DNA"/>
</dbReference>
<organism evidence="2 3">
    <name type="scientific">Spiroplasma culicicola AES-1</name>
    <dbReference type="NCBI Taxonomy" id="1276246"/>
    <lineage>
        <taxon>Bacteria</taxon>
        <taxon>Bacillati</taxon>
        <taxon>Mycoplasmatota</taxon>
        <taxon>Mollicutes</taxon>
        <taxon>Entomoplasmatales</taxon>
        <taxon>Spiroplasmataceae</taxon>
        <taxon>Spiroplasma</taxon>
    </lineage>
</organism>
<dbReference type="RefSeq" id="WP_025363105.1">
    <property type="nucleotide sequence ID" value="NZ_CP006681.1"/>
</dbReference>
<dbReference type="AlphaFoldDB" id="W6AGQ6"/>
<dbReference type="OrthoDB" id="389827at2"/>
<proteinExistence type="predicted"/>
<keyword evidence="3" id="KW-1185">Reference proteome</keyword>
<dbReference type="PATRIC" id="fig|1276246.3.peg.526"/>
<feature type="region of interest" description="Disordered" evidence="1">
    <location>
        <begin position="126"/>
        <end position="161"/>
    </location>
</feature>
<evidence type="ECO:0000313" key="2">
    <source>
        <dbReference type="EMBL" id="AHI52869.1"/>
    </source>
</evidence>
<accession>W6AGQ6</accession>
<gene>
    <name evidence="2" type="ORF">SCULI_v1c05280</name>
</gene>
<dbReference type="Proteomes" id="UP000019267">
    <property type="component" value="Chromosome"/>
</dbReference>